<keyword evidence="4" id="KW-0597">Phosphoprotein</keyword>
<evidence type="ECO:0000256" key="5">
    <source>
        <dbReference type="ARBA" id="ARBA00022598"/>
    </source>
</evidence>
<dbReference type="SUPFAM" id="SSF54675">
    <property type="entry name" value="Nicotinate/Quinolinate PRTase N-terminal domain-like"/>
    <property type="match status" value="1"/>
</dbReference>
<dbReference type="InterPro" id="IPR040727">
    <property type="entry name" value="NAPRTase_N"/>
</dbReference>
<comment type="function">
    <text evidence="9">Catalyzes the first step in the biosynthesis of NAD from nicotinic acid, the ATP-dependent synthesis of beta-nicotinate D-ribonucleotide from nicotinate and 5-phospho-D-ribose 1-phosphate.</text>
</comment>
<dbReference type="GO" id="GO:0016757">
    <property type="term" value="F:glycosyltransferase activity"/>
    <property type="evidence" value="ECO:0007669"/>
    <property type="project" value="UniProtKB-KW"/>
</dbReference>
<evidence type="ECO:0000259" key="12">
    <source>
        <dbReference type="Pfam" id="PF17956"/>
    </source>
</evidence>
<name>A0ABS4KL54_9FIRM</name>
<dbReference type="InterPro" id="IPR013785">
    <property type="entry name" value="Aldolase_TIM"/>
</dbReference>
<dbReference type="InterPro" id="IPR006405">
    <property type="entry name" value="Nic_PRibTrfase_pncB"/>
</dbReference>
<sequence length="480" mass="54016">MNNLTMLTDLYQLTMMNGYYKSGISEDTLVFDVFFRKNPSSGGYTIACGIEQVIDYIESIGFSEEDISYLRSLNLFGDDFLKYLEGFKFTGEIYAVKEGTIMFPNEPILRVKAKAIEAQLVETTILNIINFQSLIATKASRVCMSAAGDPVMEFGLRRAQGPDAGLYGSRAAVIGGCIGTSNVLAGKMFDIPVLGTHAHSWVQKFPTEIEAFRAYAKSYPEKTMLLVDTYNTLKSGIPNAITVFDELREEGYEGKGIRIDSGDLEYMSKEARKMLDDAGYPNVKITASNDLDEYAIANLKSQGAKIDVWGVGTKLITSSDWPSLGGVYKLAAAEENGEIVPKIKLSEDPQKINNPGYKKLVRIYNKSTGKAEADLLLLDEEIINEDKPLKIFHPTYTWKTKVFHNYYIKELLEPLFVDGNLQRERRSVTEIKSHVEEEKDSFWPQYLRISSPERYKVDLSEKLWKLKTTLIEKKKAPALD</sequence>
<dbReference type="NCBIfam" id="NF006695">
    <property type="entry name" value="PRK09243.1-2"/>
    <property type="match status" value="1"/>
</dbReference>
<comment type="catalytic activity">
    <reaction evidence="8 9">
        <text>5-phospho-alpha-D-ribose 1-diphosphate + nicotinate + ATP + H2O = nicotinate beta-D-ribonucleotide + ADP + phosphate + diphosphate</text>
        <dbReference type="Rhea" id="RHEA:36163"/>
        <dbReference type="ChEBI" id="CHEBI:15377"/>
        <dbReference type="ChEBI" id="CHEBI:30616"/>
        <dbReference type="ChEBI" id="CHEBI:32544"/>
        <dbReference type="ChEBI" id="CHEBI:33019"/>
        <dbReference type="ChEBI" id="CHEBI:43474"/>
        <dbReference type="ChEBI" id="CHEBI:57502"/>
        <dbReference type="ChEBI" id="CHEBI:58017"/>
        <dbReference type="ChEBI" id="CHEBI:456216"/>
        <dbReference type="EC" id="6.3.4.21"/>
    </reaction>
</comment>
<gene>
    <name evidence="13" type="ORF">J2Z35_001864</name>
</gene>
<proteinExistence type="inferred from homology"/>
<evidence type="ECO:0000259" key="11">
    <source>
        <dbReference type="Pfam" id="PF17767"/>
    </source>
</evidence>
<dbReference type="Proteomes" id="UP001314903">
    <property type="component" value="Unassembled WGS sequence"/>
</dbReference>
<evidence type="ECO:0000259" key="10">
    <source>
        <dbReference type="Pfam" id="PF04095"/>
    </source>
</evidence>
<dbReference type="CDD" id="cd01570">
    <property type="entry name" value="NAPRTase_A"/>
    <property type="match status" value="1"/>
</dbReference>
<keyword evidence="5 9" id="KW-0436">Ligase</keyword>
<dbReference type="NCBIfam" id="TIGR01513">
    <property type="entry name" value="NAPRTase_put"/>
    <property type="match status" value="1"/>
</dbReference>
<dbReference type="Pfam" id="PF04095">
    <property type="entry name" value="NAPRTase"/>
    <property type="match status" value="1"/>
</dbReference>
<comment type="PTM">
    <text evidence="9">Transiently phosphorylated on a His residue during the reaction cycle. Phosphorylation strongly increases the affinity for substrates and increases the rate of nicotinate D-ribonucleotide production. Dephosphorylation regenerates the low-affinity form of the enzyme, leading to product release.</text>
</comment>
<evidence type="ECO:0000256" key="6">
    <source>
        <dbReference type="ARBA" id="ARBA00022642"/>
    </source>
</evidence>
<comment type="pathway">
    <text evidence="1 9">Cofactor biosynthesis; NAD(+) biosynthesis; nicotinate D-ribonucleotide from nicotinate: step 1/1.</text>
</comment>
<dbReference type="InterPro" id="IPR036068">
    <property type="entry name" value="Nicotinate_pribotase-like_C"/>
</dbReference>
<feature type="domain" description="Nicotinate phosphoribosyltransferase C-terminal" evidence="12">
    <location>
        <begin position="358"/>
        <end position="467"/>
    </location>
</feature>
<evidence type="ECO:0000256" key="4">
    <source>
        <dbReference type="ARBA" id="ARBA00022553"/>
    </source>
</evidence>
<organism evidence="13 14">
    <name type="scientific">Acetoanaerobium pronyense</name>
    <dbReference type="NCBI Taxonomy" id="1482736"/>
    <lineage>
        <taxon>Bacteria</taxon>
        <taxon>Bacillati</taxon>
        <taxon>Bacillota</taxon>
        <taxon>Clostridia</taxon>
        <taxon>Peptostreptococcales</taxon>
        <taxon>Filifactoraceae</taxon>
        <taxon>Acetoanaerobium</taxon>
    </lineage>
</organism>
<dbReference type="PANTHER" id="PTHR11098">
    <property type="entry name" value="NICOTINATE PHOSPHORIBOSYLTRANSFERASE"/>
    <property type="match status" value="1"/>
</dbReference>
<dbReference type="Gene3D" id="3.20.20.70">
    <property type="entry name" value="Aldolase class I"/>
    <property type="match status" value="1"/>
</dbReference>
<dbReference type="GO" id="GO:0004516">
    <property type="term" value="F:nicotinate phosphoribosyltransferase activity"/>
    <property type="evidence" value="ECO:0007669"/>
    <property type="project" value="UniProtKB-EC"/>
</dbReference>
<evidence type="ECO:0000313" key="13">
    <source>
        <dbReference type="EMBL" id="MBP2028065.1"/>
    </source>
</evidence>
<evidence type="ECO:0000256" key="9">
    <source>
        <dbReference type="RuleBase" id="RU365100"/>
    </source>
</evidence>
<dbReference type="Pfam" id="PF17956">
    <property type="entry name" value="NAPRTase_C"/>
    <property type="match status" value="1"/>
</dbReference>
<dbReference type="PANTHER" id="PTHR11098:SF1">
    <property type="entry name" value="NICOTINATE PHOSPHORIBOSYLTRANSFERASE"/>
    <property type="match status" value="1"/>
</dbReference>
<accession>A0ABS4KL54</accession>
<keyword evidence="13" id="KW-0328">Glycosyltransferase</keyword>
<dbReference type="InterPro" id="IPR007229">
    <property type="entry name" value="Nic_PRibTrfase-Fam"/>
</dbReference>
<keyword evidence="6 9" id="KW-0662">Pyridine nucleotide biosynthesis</keyword>
<dbReference type="Pfam" id="PF17767">
    <property type="entry name" value="NAPRTase_N"/>
    <property type="match status" value="1"/>
</dbReference>
<protein>
    <recommendedName>
        <fullName evidence="3 9">Nicotinate phosphoribosyltransferase</fullName>
        <ecNumber evidence="3 9">6.3.4.21</ecNumber>
    </recommendedName>
</protein>
<evidence type="ECO:0000256" key="7">
    <source>
        <dbReference type="ARBA" id="ARBA00022679"/>
    </source>
</evidence>
<reference evidence="13 14" key="1">
    <citation type="submission" date="2021-03" db="EMBL/GenBank/DDBJ databases">
        <title>Genomic Encyclopedia of Type Strains, Phase IV (KMG-IV): sequencing the most valuable type-strain genomes for metagenomic binning, comparative biology and taxonomic classification.</title>
        <authorList>
            <person name="Goeker M."/>
        </authorList>
    </citation>
    <scope>NUCLEOTIDE SEQUENCE [LARGE SCALE GENOMIC DNA]</scope>
    <source>
        <strain evidence="13 14">DSM 27512</strain>
    </source>
</reference>
<dbReference type="PIRSF" id="PIRSF000484">
    <property type="entry name" value="NAPRT"/>
    <property type="match status" value="1"/>
</dbReference>
<dbReference type="InterPro" id="IPR041619">
    <property type="entry name" value="NAPRTase_C"/>
</dbReference>
<comment type="caution">
    <text evidence="13">The sequence shown here is derived from an EMBL/GenBank/DDBJ whole genome shotgun (WGS) entry which is preliminary data.</text>
</comment>
<comment type="similarity">
    <text evidence="2 9">Belongs to the NAPRTase family.</text>
</comment>
<evidence type="ECO:0000313" key="14">
    <source>
        <dbReference type="Proteomes" id="UP001314903"/>
    </source>
</evidence>
<dbReference type="RefSeq" id="WP_209661122.1">
    <property type="nucleotide sequence ID" value="NZ_JAGGLI010000020.1"/>
</dbReference>
<evidence type="ECO:0000256" key="8">
    <source>
        <dbReference type="ARBA" id="ARBA00048668"/>
    </source>
</evidence>
<dbReference type="EMBL" id="JAGGLI010000020">
    <property type="protein sequence ID" value="MBP2028065.1"/>
    <property type="molecule type" value="Genomic_DNA"/>
</dbReference>
<keyword evidence="7 9" id="KW-0808">Transferase</keyword>
<dbReference type="Gene3D" id="3.20.140.10">
    <property type="entry name" value="nicotinate phosphoribosyltransferase"/>
    <property type="match status" value="1"/>
</dbReference>
<evidence type="ECO:0000256" key="1">
    <source>
        <dbReference type="ARBA" id="ARBA00004952"/>
    </source>
</evidence>
<keyword evidence="14" id="KW-1185">Reference proteome</keyword>
<feature type="domain" description="Nicotinate phosphoribosyltransferase N-terminal" evidence="11">
    <location>
        <begin position="6"/>
        <end position="130"/>
    </location>
</feature>
<dbReference type="SUPFAM" id="SSF51690">
    <property type="entry name" value="Nicotinate/Quinolinate PRTase C-terminal domain-like"/>
    <property type="match status" value="1"/>
</dbReference>
<evidence type="ECO:0000256" key="3">
    <source>
        <dbReference type="ARBA" id="ARBA00013236"/>
    </source>
</evidence>
<dbReference type="NCBIfam" id="NF009131">
    <property type="entry name" value="PRK12484.1"/>
    <property type="match status" value="1"/>
</dbReference>
<evidence type="ECO:0000256" key="2">
    <source>
        <dbReference type="ARBA" id="ARBA00010897"/>
    </source>
</evidence>
<feature type="domain" description="Nicotinate/nicotinamide phosphoribosyltransferase" evidence="10">
    <location>
        <begin position="151"/>
        <end position="332"/>
    </location>
</feature>
<dbReference type="InterPro" id="IPR041525">
    <property type="entry name" value="N/Namide_PRibTrfase"/>
</dbReference>
<dbReference type="EC" id="6.3.4.21" evidence="3 9"/>